<keyword evidence="4" id="KW-0547">Nucleotide-binding</keyword>
<dbReference type="Gene3D" id="1.10.8.430">
    <property type="entry name" value="Helical domain of apoptotic protease-activating factors"/>
    <property type="match status" value="1"/>
</dbReference>
<evidence type="ECO:0008006" key="13">
    <source>
        <dbReference type="Google" id="ProtNLM"/>
    </source>
</evidence>
<dbReference type="InterPro" id="IPR044974">
    <property type="entry name" value="Disease_R_plants"/>
</dbReference>
<reference evidence="11 12" key="1">
    <citation type="journal article" date="2021" name="Comput. Struct. Biotechnol. J.">
        <title>De novo genome assembly of the potent medicinal plant Rehmannia glutinosa using nanopore technology.</title>
        <authorList>
            <person name="Ma L."/>
            <person name="Dong C."/>
            <person name="Song C."/>
            <person name="Wang X."/>
            <person name="Zheng X."/>
            <person name="Niu Y."/>
            <person name="Chen S."/>
            <person name="Feng W."/>
        </authorList>
    </citation>
    <scope>NUCLEOTIDE SEQUENCE [LARGE SCALE GENOMIC DNA]</scope>
    <source>
        <strain evidence="11">DH-2019</strain>
    </source>
</reference>
<comment type="similarity">
    <text evidence="1">Belongs to the disease resistance NB-LRR family.</text>
</comment>
<feature type="domain" description="Disease resistance protein winged helix" evidence="10">
    <location>
        <begin position="378"/>
        <end position="427"/>
    </location>
</feature>
<evidence type="ECO:0000256" key="4">
    <source>
        <dbReference type="ARBA" id="ARBA00022741"/>
    </source>
</evidence>
<dbReference type="Proteomes" id="UP001318860">
    <property type="component" value="Unassembled WGS sequence"/>
</dbReference>
<evidence type="ECO:0000313" key="12">
    <source>
        <dbReference type="Proteomes" id="UP001318860"/>
    </source>
</evidence>
<evidence type="ECO:0000256" key="7">
    <source>
        <dbReference type="SAM" id="SignalP"/>
    </source>
</evidence>
<organism evidence="11 12">
    <name type="scientific">Rehmannia glutinosa</name>
    <name type="common">Chinese foxglove</name>
    <dbReference type="NCBI Taxonomy" id="99300"/>
    <lineage>
        <taxon>Eukaryota</taxon>
        <taxon>Viridiplantae</taxon>
        <taxon>Streptophyta</taxon>
        <taxon>Embryophyta</taxon>
        <taxon>Tracheophyta</taxon>
        <taxon>Spermatophyta</taxon>
        <taxon>Magnoliopsida</taxon>
        <taxon>eudicotyledons</taxon>
        <taxon>Gunneridae</taxon>
        <taxon>Pentapetalae</taxon>
        <taxon>asterids</taxon>
        <taxon>lamiids</taxon>
        <taxon>Lamiales</taxon>
        <taxon>Orobanchaceae</taxon>
        <taxon>Rehmannieae</taxon>
        <taxon>Rehmannia</taxon>
    </lineage>
</organism>
<protein>
    <recommendedName>
        <fullName evidence="13">Disease resistance RPP13-like protein 1</fullName>
    </recommendedName>
</protein>
<evidence type="ECO:0000259" key="9">
    <source>
        <dbReference type="Pfam" id="PF18052"/>
    </source>
</evidence>
<evidence type="ECO:0000256" key="3">
    <source>
        <dbReference type="ARBA" id="ARBA00022737"/>
    </source>
</evidence>
<name>A0ABR0W386_REHGL</name>
<evidence type="ECO:0000313" key="11">
    <source>
        <dbReference type="EMBL" id="KAK6140524.1"/>
    </source>
</evidence>
<dbReference type="Pfam" id="PF23559">
    <property type="entry name" value="WHD_DRP"/>
    <property type="match status" value="1"/>
</dbReference>
<dbReference type="PANTHER" id="PTHR23155">
    <property type="entry name" value="DISEASE RESISTANCE PROTEIN RP"/>
    <property type="match status" value="1"/>
</dbReference>
<proteinExistence type="inferred from homology"/>
<dbReference type="InterPro" id="IPR002182">
    <property type="entry name" value="NB-ARC"/>
</dbReference>
<dbReference type="Gene3D" id="1.10.10.10">
    <property type="entry name" value="Winged helix-like DNA-binding domain superfamily/Winged helix DNA-binding domain"/>
    <property type="match status" value="1"/>
</dbReference>
<keyword evidence="5" id="KW-0611">Plant defense</keyword>
<evidence type="ECO:0000259" key="8">
    <source>
        <dbReference type="Pfam" id="PF00931"/>
    </source>
</evidence>
<dbReference type="Gene3D" id="3.40.50.300">
    <property type="entry name" value="P-loop containing nucleotide triphosphate hydrolases"/>
    <property type="match status" value="1"/>
</dbReference>
<keyword evidence="2" id="KW-0433">Leucine-rich repeat</keyword>
<dbReference type="SUPFAM" id="SSF52540">
    <property type="entry name" value="P-loop containing nucleoside triphosphate hydrolases"/>
    <property type="match status" value="1"/>
</dbReference>
<dbReference type="PANTHER" id="PTHR23155:SF1221">
    <property type="entry name" value="OS11G0481150 PROTEIN"/>
    <property type="match status" value="1"/>
</dbReference>
<evidence type="ECO:0000256" key="5">
    <source>
        <dbReference type="ARBA" id="ARBA00022821"/>
    </source>
</evidence>
<keyword evidence="12" id="KW-1185">Reference proteome</keyword>
<feature type="chain" id="PRO_5045593833" description="Disease resistance RPP13-like protein 1" evidence="7">
    <location>
        <begin position="23"/>
        <end position="433"/>
    </location>
</feature>
<dbReference type="Gene3D" id="1.20.5.4130">
    <property type="match status" value="1"/>
</dbReference>
<feature type="domain" description="Disease resistance N-terminal" evidence="9">
    <location>
        <begin position="11"/>
        <end position="96"/>
    </location>
</feature>
<feature type="signal peptide" evidence="7">
    <location>
        <begin position="1"/>
        <end position="22"/>
    </location>
</feature>
<keyword evidence="3" id="KW-0677">Repeat</keyword>
<evidence type="ECO:0000256" key="6">
    <source>
        <dbReference type="ARBA" id="ARBA00022840"/>
    </source>
</evidence>
<accession>A0ABR0W386</accession>
<dbReference type="PRINTS" id="PR00364">
    <property type="entry name" value="DISEASERSIST"/>
</dbReference>
<dbReference type="InterPro" id="IPR041118">
    <property type="entry name" value="Rx_N"/>
</dbReference>
<keyword evidence="6" id="KW-0067">ATP-binding</keyword>
<keyword evidence="7" id="KW-0732">Signal</keyword>
<evidence type="ECO:0000256" key="2">
    <source>
        <dbReference type="ARBA" id="ARBA00022614"/>
    </source>
</evidence>
<dbReference type="InterPro" id="IPR042197">
    <property type="entry name" value="Apaf_helical"/>
</dbReference>
<evidence type="ECO:0000259" key="10">
    <source>
        <dbReference type="Pfam" id="PF23559"/>
    </source>
</evidence>
<dbReference type="Pfam" id="PF18052">
    <property type="entry name" value="Rx_N"/>
    <property type="match status" value="1"/>
</dbReference>
<comment type="caution">
    <text evidence="11">The sequence shown here is derived from an EMBL/GenBank/DDBJ whole genome shotgun (WGS) entry which is preliminary data.</text>
</comment>
<dbReference type="EMBL" id="JABTTQ020000319">
    <property type="protein sequence ID" value="KAK6140524.1"/>
    <property type="molecule type" value="Genomic_DNA"/>
</dbReference>
<evidence type="ECO:0000256" key="1">
    <source>
        <dbReference type="ARBA" id="ARBA00008894"/>
    </source>
</evidence>
<feature type="domain" description="NB-ARC" evidence="8">
    <location>
        <begin position="199"/>
        <end position="293"/>
    </location>
</feature>
<dbReference type="InterPro" id="IPR058922">
    <property type="entry name" value="WHD_DRP"/>
</dbReference>
<dbReference type="InterPro" id="IPR027417">
    <property type="entry name" value="P-loop_NTPase"/>
</dbReference>
<dbReference type="InterPro" id="IPR036388">
    <property type="entry name" value="WH-like_DNA-bd_sf"/>
</dbReference>
<gene>
    <name evidence="11" type="ORF">DH2020_025737</name>
</gene>
<sequence>MAVGELFLSAFVQVLFQQLASAATMALARREKVEGHFKKLSHSLSIIQAVLDDAEEKQLTEKSVKVWLEGLRDLAYDLDDLLDEIITRALIQDSDGTQHNRTSRVWKFIPTCSSYMPGALVSNYRLMSKIKDITNRLQYTVKQRIELNLRENLGGSSNRSSVVRLPSTSLVNESQVYGRDEDKETIIEMLLGTRRFESVTKISSQSKDLDMLQVSLKEKLAKSKFLIVLDDVWNENYGKWDDLCRPFQFGLPGAELLLQLNDSVASVVGSPRTAYHMKLLTDEDCLSLLAQHARRSFHDNTELREVGLGLVKKCKGLPLAAKTLGGLLRSKETKEEWDNVLNSKIWDLQEDNDILPVLRLSYHHLPSHLKHLFSYCSIFPKDYEFDKNELVLLWMGEGFLEHPNARKRKEELGLEYFNELLSRSFFQRLSGCD</sequence>
<dbReference type="Pfam" id="PF00931">
    <property type="entry name" value="NB-ARC"/>
    <property type="match status" value="1"/>
</dbReference>